<keyword evidence="2" id="KW-1185">Reference proteome</keyword>
<dbReference type="InterPro" id="IPR036280">
    <property type="entry name" value="Multihaem_cyt_sf"/>
</dbReference>
<name>A0ABW2KP31_9PROT</name>
<gene>
    <name evidence="1" type="ORF">ACFQPS_00705</name>
</gene>
<dbReference type="EMBL" id="JBHTCM010000004">
    <property type="protein sequence ID" value="MFC7331668.1"/>
    <property type="molecule type" value="Genomic_DNA"/>
</dbReference>
<reference evidence="2" key="1">
    <citation type="journal article" date="2019" name="Int. J. Syst. Evol. Microbiol.">
        <title>The Global Catalogue of Microorganisms (GCM) 10K type strain sequencing project: providing services to taxonomists for standard genome sequencing and annotation.</title>
        <authorList>
            <consortium name="The Broad Institute Genomics Platform"/>
            <consortium name="The Broad Institute Genome Sequencing Center for Infectious Disease"/>
            <person name="Wu L."/>
            <person name="Ma J."/>
        </authorList>
    </citation>
    <scope>NUCLEOTIDE SEQUENCE [LARGE SCALE GENOMIC DNA]</scope>
    <source>
        <strain evidence="2">CGMCC 1.16275</strain>
    </source>
</reference>
<dbReference type="CDD" id="cd08168">
    <property type="entry name" value="Cytochrom_C3"/>
    <property type="match status" value="1"/>
</dbReference>
<protein>
    <submittedName>
        <fullName evidence="1">Cytochrome C</fullName>
    </submittedName>
</protein>
<organism evidence="1 2">
    <name type="scientific">Rhodocista pekingensis</name>
    <dbReference type="NCBI Taxonomy" id="201185"/>
    <lineage>
        <taxon>Bacteria</taxon>
        <taxon>Pseudomonadati</taxon>
        <taxon>Pseudomonadota</taxon>
        <taxon>Alphaproteobacteria</taxon>
        <taxon>Rhodospirillales</taxon>
        <taxon>Azospirillaceae</taxon>
        <taxon>Rhodocista</taxon>
    </lineage>
</organism>
<evidence type="ECO:0000313" key="1">
    <source>
        <dbReference type="EMBL" id="MFC7331668.1"/>
    </source>
</evidence>
<evidence type="ECO:0000313" key="2">
    <source>
        <dbReference type="Proteomes" id="UP001596456"/>
    </source>
</evidence>
<dbReference type="Proteomes" id="UP001596456">
    <property type="component" value="Unassembled WGS sequence"/>
</dbReference>
<dbReference type="RefSeq" id="WP_377355582.1">
    <property type="nucleotide sequence ID" value="NZ_JBHTCM010000004.1"/>
</dbReference>
<dbReference type="PANTHER" id="PTHR39425">
    <property type="entry name" value="LIPOPROTEIN CYTOCHROME C"/>
    <property type="match status" value="1"/>
</dbReference>
<dbReference type="SUPFAM" id="SSF48695">
    <property type="entry name" value="Multiheme cytochromes"/>
    <property type="match status" value="1"/>
</dbReference>
<proteinExistence type="predicted"/>
<dbReference type="Gene3D" id="3.90.10.10">
    <property type="entry name" value="Cytochrome C3"/>
    <property type="match status" value="2"/>
</dbReference>
<accession>A0ABW2KP31</accession>
<sequence length="208" mass="22588">MPQLFRPRADILFRSALAAAAVLLSGLVLLAAGVPDPAVFRRAGPAPAQPVAFSHARHVGTLGLDCRHCHSSVATAPEAGFPPMWTCMTCHLAIDPPAEMPFVLIWQRVQALPSHTYFHHGTHVAAGVGCATCHGDVSTMEQTRPVRDFGMGWCLDCHRDPAPHLRPPEAVFDLDWRSPPHRPENGPALLAARGIEPTLLDHCHVCHR</sequence>
<comment type="caution">
    <text evidence="1">The sequence shown here is derived from an EMBL/GenBank/DDBJ whole genome shotgun (WGS) entry which is preliminary data.</text>
</comment>
<dbReference type="PANTHER" id="PTHR39425:SF1">
    <property type="entry name" value="CYTOCHROME C7-LIKE DOMAIN-CONTAINING PROTEIN"/>
    <property type="match status" value="1"/>
</dbReference>